<gene>
    <name evidence="3" type="ORF">J2W94_000537</name>
</gene>
<dbReference type="Pfam" id="PF26363">
    <property type="entry name" value="Phospholipase-like"/>
    <property type="match status" value="1"/>
</dbReference>
<keyword evidence="4" id="KW-1185">Reference proteome</keyword>
<dbReference type="SUPFAM" id="SSF53474">
    <property type="entry name" value="alpha/beta-Hydrolases"/>
    <property type="match status" value="1"/>
</dbReference>
<dbReference type="RefSeq" id="WP_310090101.1">
    <property type="nucleotide sequence ID" value="NZ_JAVDTT010000001.1"/>
</dbReference>
<feature type="region of interest" description="Disordered" evidence="1">
    <location>
        <begin position="663"/>
        <end position="707"/>
    </location>
</feature>
<dbReference type="InterPro" id="IPR046519">
    <property type="entry name" value="X-Tfes_XVIPCD"/>
</dbReference>
<evidence type="ECO:0000259" key="2">
    <source>
        <dbReference type="Pfam" id="PF20410"/>
    </source>
</evidence>
<feature type="compositionally biased region" description="Polar residues" evidence="1">
    <location>
        <begin position="664"/>
        <end position="688"/>
    </location>
</feature>
<sequence length="828" mass="87790">MTKPTVTVGPELPSQDPRTLEEKILQVQQQRELLSTMRAQSVQSSDPQLSRQADALERQYYVRDVAGLADDVYESAAHKPSSQPGWLRASEHPELLRQAGVNWSDQQIRQYLQPDDSNFRAEIYLPDPRVFGPEAKPVVAYKGSNGAIVAHDSAGKEVIRESAAEDWLNNGRQGAGLESDYYDRAMRLANDLKRSPLGREFEIVGHSLGGGLASSASAITGIPAVTFNSSGLNPITAQRYADKQGLSVFDTDKTVTAYQVKGEVLTDGQAMVGRMDALQRMQMGAVATMAADVSRLPEARQLLTTQLGQVLPHSKQAQQDALGLIDYLAEHSGSRTLKQVPTAAGQVQPVLEAKMRDAHGNIVDRPKESTISEVAKDAGPLLNVLSGAVAGAYVGKKAGEGIATAGKVTDVALDTVGDGYRVGGKIAGQTVEAGAQTFGKISGLQVRGGGEVVAQVRVASGYLEAAVPTAQCVTQRWGNETSNALLRAASHLPFADKIAPGLRQEADRRDQATEAYCDLKTAQARGALDHAGRDANSIRQTAGQGAQLLEQAANQTGANLRKSTEQTGATIDRAFDQAGRGVRNLTGHAPTALAATGAGLGTVVAAEATYLGPGGLMNAWQTRAAIKQAPGAGNEATQRHLMTETVIPSLDARTQSLEHAAVKQLTQPAPTRESSGQIPAKDSQSVAPNPSPRSGALLNDPSHPDHSLFRDAARGIHAIDAKHNRVSDLRSDQLGGHLAVAAKEQGLRGIDHVVMSGDAKLTFAVQGRLDDPAHRRASVDTMQGLNTPLAQSTQQMAEVNARAEQIRNSAPAQQQEPEVVARAALRMA</sequence>
<organism evidence="3 4">
    <name type="scientific">Pseudoxanthomonas sacheonensis</name>
    <dbReference type="NCBI Taxonomy" id="443615"/>
    <lineage>
        <taxon>Bacteria</taxon>
        <taxon>Pseudomonadati</taxon>
        <taxon>Pseudomonadota</taxon>
        <taxon>Gammaproteobacteria</taxon>
        <taxon>Lysobacterales</taxon>
        <taxon>Lysobacteraceae</taxon>
        <taxon>Pseudoxanthomonas</taxon>
    </lineage>
</organism>
<evidence type="ECO:0000313" key="3">
    <source>
        <dbReference type="EMBL" id="MDR6840273.1"/>
    </source>
</evidence>
<dbReference type="InterPro" id="IPR029058">
    <property type="entry name" value="AB_hydrolase_fold"/>
</dbReference>
<evidence type="ECO:0000256" key="1">
    <source>
        <dbReference type="SAM" id="MobiDB-lite"/>
    </source>
</evidence>
<dbReference type="EMBL" id="JAVDTT010000001">
    <property type="protein sequence ID" value="MDR6840273.1"/>
    <property type="molecule type" value="Genomic_DNA"/>
</dbReference>
<name>A0ABU1RNB6_9GAMM</name>
<evidence type="ECO:0000313" key="4">
    <source>
        <dbReference type="Proteomes" id="UP001254759"/>
    </source>
</evidence>
<dbReference type="Pfam" id="PF20410">
    <property type="entry name" value="X-Tfes_XVIPCD"/>
    <property type="match status" value="1"/>
</dbReference>
<dbReference type="Proteomes" id="UP001254759">
    <property type="component" value="Unassembled WGS sequence"/>
</dbReference>
<reference evidence="3 4" key="1">
    <citation type="submission" date="2023-07" db="EMBL/GenBank/DDBJ databases">
        <title>Sorghum-associated microbial communities from plants grown in Nebraska, USA.</title>
        <authorList>
            <person name="Schachtman D."/>
        </authorList>
    </citation>
    <scope>NUCLEOTIDE SEQUENCE [LARGE SCALE GENOMIC DNA]</scope>
    <source>
        <strain evidence="3 4">BE107</strain>
    </source>
</reference>
<accession>A0ABU1RNB6</accession>
<feature type="domain" description="X-Tfes XVIPCD" evidence="2">
    <location>
        <begin position="699"/>
        <end position="797"/>
    </location>
</feature>
<proteinExistence type="predicted"/>
<protein>
    <submittedName>
        <fullName evidence="3">F0F1-type ATP synthase membrane subunit b/b</fullName>
    </submittedName>
</protein>
<comment type="caution">
    <text evidence="3">The sequence shown here is derived from an EMBL/GenBank/DDBJ whole genome shotgun (WGS) entry which is preliminary data.</text>
</comment>